<feature type="chain" id="PRO_5044270166" evidence="9">
    <location>
        <begin position="22"/>
        <end position="1412"/>
    </location>
</feature>
<feature type="compositionally biased region" description="Low complexity" evidence="7">
    <location>
        <begin position="1360"/>
        <end position="1372"/>
    </location>
</feature>
<dbReference type="GO" id="GO:0005886">
    <property type="term" value="C:plasma membrane"/>
    <property type="evidence" value="ECO:0007669"/>
    <property type="project" value="UniProtKB-SubCell"/>
</dbReference>
<reference evidence="10" key="1">
    <citation type="journal article" date="2012" name="Nature">
        <title>The oyster genome reveals stress adaptation and complexity of shell formation.</title>
        <authorList>
            <person name="Zhang G."/>
            <person name="Fang X."/>
            <person name="Guo X."/>
            <person name="Li L."/>
            <person name="Luo R."/>
            <person name="Xu F."/>
            <person name="Yang P."/>
            <person name="Zhang L."/>
            <person name="Wang X."/>
            <person name="Qi H."/>
            <person name="Xiong Z."/>
            <person name="Que H."/>
            <person name="Xie Y."/>
            <person name="Holland P.W."/>
            <person name="Paps J."/>
            <person name="Zhu Y."/>
            <person name="Wu F."/>
            <person name="Chen Y."/>
            <person name="Wang J."/>
            <person name="Peng C."/>
            <person name="Meng J."/>
            <person name="Yang L."/>
            <person name="Liu J."/>
            <person name="Wen B."/>
            <person name="Zhang N."/>
            <person name="Huang Z."/>
            <person name="Zhu Q."/>
            <person name="Feng Y."/>
            <person name="Mount A."/>
            <person name="Hedgecock D."/>
            <person name="Xu Z."/>
            <person name="Liu Y."/>
            <person name="Domazet-Loso T."/>
            <person name="Du Y."/>
            <person name="Sun X."/>
            <person name="Zhang S."/>
            <person name="Liu B."/>
            <person name="Cheng P."/>
            <person name="Jiang X."/>
            <person name="Li J."/>
            <person name="Fan D."/>
            <person name="Wang W."/>
            <person name="Fu W."/>
            <person name="Wang T."/>
            <person name="Wang B."/>
            <person name="Zhang J."/>
            <person name="Peng Z."/>
            <person name="Li Y."/>
            <person name="Li N."/>
            <person name="Wang J."/>
            <person name="Chen M."/>
            <person name="He Y."/>
            <person name="Tan F."/>
            <person name="Song X."/>
            <person name="Zheng Q."/>
            <person name="Huang R."/>
            <person name="Yang H."/>
            <person name="Du X."/>
            <person name="Chen L."/>
            <person name="Yang M."/>
            <person name="Gaffney P.M."/>
            <person name="Wang S."/>
            <person name="Luo L."/>
            <person name="She Z."/>
            <person name="Ming Y."/>
            <person name="Huang W."/>
            <person name="Zhang S."/>
            <person name="Huang B."/>
            <person name="Zhang Y."/>
            <person name="Qu T."/>
            <person name="Ni P."/>
            <person name="Miao G."/>
            <person name="Wang J."/>
            <person name="Wang Q."/>
            <person name="Steinberg C.E."/>
            <person name="Wang H."/>
            <person name="Li N."/>
            <person name="Qian L."/>
            <person name="Zhang G."/>
            <person name="Li Y."/>
            <person name="Yang H."/>
            <person name="Liu X."/>
            <person name="Wang J."/>
            <person name="Yin Y."/>
            <person name="Wang J."/>
        </authorList>
    </citation>
    <scope>NUCLEOTIDE SEQUENCE [LARGE SCALE GENOMIC DNA]</scope>
    <source>
        <strain evidence="10">05x7-T-G4-1.051#20</strain>
    </source>
</reference>
<dbReference type="Gene3D" id="2.10.50.10">
    <property type="entry name" value="Tumor Necrosis Factor Receptor, subunit A, domain 2"/>
    <property type="match status" value="1"/>
</dbReference>
<evidence type="ECO:0000256" key="8">
    <source>
        <dbReference type="SAM" id="Phobius"/>
    </source>
</evidence>
<dbReference type="InterPro" id="IPR044865">
    <property type="entry name" value="MRH_dom"/>
</dbReference>
<keyword evidence="8" id="KW-1133">Transmembrane helix</keyword>
<dbReference type="Pfam" id="PF23087">
    <property type="entry name" value="MRH_ELAPOR1_9th"/>
    <property type="match status" value="1"/>
</dbReference>
<dbReference type="InterPro" id="IPR039181">
    <property type="entry name" value="Elapor1/2"/>
</dbReference>
<gene>
    <name evidence="10" type="ORF">CGI_10028569</name>
</gene>
<protein>
    <submittedName>
        <fullName evidence="10">Uncharacterized protein</fullName>
    </submittedName>
</protein>
<evidence type="ECO:0000256" key="3">
    <source>
        <dbReference type="ARBA" id="ARBA00022475"/>
    </source>
</evidence>
<dbReference type="InParanoid" id="K1QAA2"/>
<dbReference type="InterPro" id="IPR009030">
    <property type="entry name" value="Growth_fac_rcpt_cys_sf"/>
</dbReference>
<organism evidence="10">
    <name type="scientific">Magallana gigas</name>
    <name type="common">Pacific oyster</name>
    <name type="synonym">Crassostrea gigas</name>
    <dbReference type="NCBI Taxonomy" id="29159"/>
    <lineage>
        <taxon>Eukaryota</taxon>
        <taxon>Metazoa</taxon>
        <taxon>Spiralia</taxon>
        <taxon>Lophotrochozoa</taxon>
        <taxon>Mollusca</taxon>
        <taxon>Bivalvia</taxon>
        <taxon>Autobranchia</taxon>
        <taxon>Pteriomorphia</taxon>
        <taxon>Ostreida</taxon>
        <taxon>Ostreoidea</taxon>
        <taxon>Ostreidae</taxon>
        <taxon>Magallana</taxon>
    </lineage>
</organism>
<dbReference type="PROSITE" id="PS51914">
    <property type="entry name" value="MRH"/>
    <property type="match status" value="1"/>
</dbReference>
<feature type="signal peptide" evidence="9">
    <location>
        <begin position="1"/>
        <end position="21"/>
    </location>
</feature>
<dbReference type="InterPro" id="IPR056609">
    <property type="entry name" value="Elapor1-like_3rd"/>
</dbReference>
<evidence type="ECO:0000256" key="7">
    <source>
        <dbReference type="SAM" id="MobiDB-lite"/>
    </source>
</evidence>
<dbReference type="SMART" id="SM01411">
    <property type="entry name" value="Ephrin_rec_like"/>
    <property type="match status" value="4"/>
</dbReference>
<keyword evidence="4 9" id="KW-0732">Signal</keyword>
<keyword evidence="3" id="KW-1003">Cell membrane</keyword>
<feature type="transmembrane region" description="Helical" evidence="8">
    <location>
        <begin position="877"/>
        <end position="902"/>
    </location>
</feature>
<dbReference type="InterPro" id="IPR056608">
    <property type="entry name" value="Elapor1/2_GBD"/>
</dbReference>
<feature type="region of interest" description="Disordered" evidence="7">
    <location>
        <begin position="1343"/>
        <end position="1393"/>
    </location>
</feature>
<dbReference type="InterPro" id="IPR056607">
    <property type="entry name" value="Elapor1/2_MRH"/>
</dbReference>
<evidence type="ECO:0000256" key="2">
    <source>
        <dbReference type="ARBA" id="ARBA00007627"/>
    </source>
</evidence>
<evidence type="ECO:0000313" key="10">
    <source>
        <dbReference type="EMBL" id="EKC30888.1"/>
    </source>
</evidence>
<dbReference type="Pfam" id="PF23091">
    <property type="entry name" value="TNFR_ELAPOR1_6th"/>
    <property type="match status" value="1"/>
</dbReference>
<accession>K1QAA2</accession>
<dbReference type="PANTHER" id="PTHR22727">
    <property type="entry name" value="PROTEIN CBG13728"/>
    <property type="match status" value="1"/>
</dbReference>
<keyword evidence="6" id="KW-0325">Glycoprotein</keyword>
<evidence type="ECO:0000256" key="6">
    <source>
        <dbReference type="ARBA" id="ARBA00023180"/>
    </source>
</evidence>
<evidence type="ECO:0000256" key="4">
    <source>
        <dbReference type="ARBA" id="ARBA00022729"/>
    </source>
</evidence>
<keyword evidence="8" id="KW-0812">Transmembrane</keyword>
<evidence type="ECO:0000256" key="1">
    <source>
        <dbReference type="ARBA" id="ARBA00004251"/>
    </source>
</evidence>
<comment type="similarity">
    <text evidence="2">Belongs to the ELAPOR family.</text>
</comment>
<sequence length="1412" mass="157023">MSRLLCVALMIICITKLNTEATTTVTSCSKEDLKYEYTTCDDNGGRWKVEVPIEPGKCSITGPKAPVRGKSCDFTCQPGQYLDMETEECKPCGAGTYSLGGGERFEEWEQLPSGFKVSTETFQSFFQTDDQNTNCNMSIWTPRGNYISCLPQGCTSALTYSVTLVRAGYVEFEYQFPSSSDTMFHFIVQNSQCQSYGSKGGSQFPDDTGEGKWGKVKVHLTSGSNVLIWKALSLVSESSSESNRRKPVLIRKVEIHGVAFTSECTKCKNGTFSSEGAVSCSTCERNTFSLKGQQSCTQCDSKSEYSEPGASVCLKRPACTKKDYYEVQDVCDSNKKTRKLYKWFEPQICRTDMTGAVKLPGPSEPEDCPPCNPGMHFVEGKGCQFCPDNMFSDGAKSCQPCPASTSPNINLEYRWWNQMPANMSANCLTFADTDCSTNASWVLAGDHIHTQFGRSRDAYLVLIFKIDGFRGQESENKDITIGTVEFQFETTCAGNCELLFLSDEFGSSGIVKSWTAGQKKQEYRHEIKSIQPLVLTWAFQGSGETEAEDVARIFSVKVTNTLSGGATDCQNCMRGVKDNQCIPCPAGHYVDPNTTNCHPCPNNEVIRSRLAWGEDSCVKCGPGLLAKEGTMCVSDCIYTDDANRKYDFTALKSPKFVKGANLFTGSGTGYYHGFNISLCAEEKTKAFCQSNMTESKMTGEKPVHSMVCRSAIVPTKEAHIVSTQPVSIGDYLTKILTNQSHDSELHKLYEQGGVPTEGMERHVHFFYKTDEKTQACVKGRETIISLQCDLTQEGDGEIEVPPKCPDGTCDGCMFHFLWHSDRACPQCQEEDIQIIVGECADELQTVHYSYPKYCKPKKGMKSQEQRKCRLKLAALPFILKVAIPSIVGIGVILFLCVIYCWMRNRKLEYKYMKLAEGSGPNYDGELPGVDSCGLEDGEDEQFDTVSFKETKKKGLFSKLRGKKYKSRSTKRSADTVNLRQGFTETAERRVERDYIELWLVTGQDLVCPEEQLAECKEAPQMKTLFLEDACKYFDVLRNCIAQYSWECAEAGSALYQKMVQEMLTNKETFCKDTKPVCDEKNLESCFVQYIDLTSANLQDPATFPVLCRNFTELSDCYSKASAPCYGDPMFVNSHWEGIFGQVKINCLSTSECNYFEMSKCANMLYEALTSLATIPSSAFLNAACSAYVKFEPCMEPLLTMCMASWSAKYEDFLFQMQNSAYFVEVLCKNHFLGLIQHTTCYDKQEVQTKADETCTNPLMSVTFAGPPDEVSLCRSFKSYVDCLKGFIEAQCPGEAGAALAIAAYHESWLSENIKTLLGVQCPPLGYYSGPEETTTMPQWPTGHLLIPSTTEAPPPPPSSHEPQTFNPEFATPEPTPPATTLKNVEDKPGASSGEVCRLSRMTTNIRYVAVNC</sequence>
<dbReference type="InterPro" id="IPR009011">
    <property type="entry name" value="Man6P_isomerase_rcpt-bd_dom_sf"/>
</dbReference>
<dbReference type="Pfam" id="PF23032">
    <property type="entry name" value="GBD_ELAPOR1-like_3rd"/>
    <property type="match status" value="1"/>
</dbReference>
<dbReference type="HOGENOM" id="CLU_005066_0_0_1"/>
<evidence type="ECO:0000256" key="9">
    <source>
        <dbReference type="SAM" id="SignalP"/>
    </source>
</evidence>
<evidence type="ECO:0000256" key="5">
    <source>
        <dbReference type="ARBA" id="ARBA00023157"/>
    </source>
</evidence>
<keyword evidence="5" id="KW-1015">Disulfide bond</keyword>
<proteinExistence type="inferred from homology"/>
<dbReference type="InterPro" id="IPR056610">
    <property type="entry name" value="Elapor1/2_TNFR-like"/>
</dbReference>
<dbReference type="SUPFAM" id="SSF50911">
    <property type="entry name" value="Mannose 6-phosphate receptor domain"/>
    <property type="match status" value="1"/>
</dbReference>
<name>K1QAA2_MAGGI</name>
<keyword evidence="8" id="KW-0472">Membrane</keyword>
<comment type="subcellular location">
    <subcellularLocation>
        <location evidence="1">Cell membrane</location>
        <topology evidence="1">Single-pass type I membrane protein</topology>
    </subcellularLocation>
</comment>
<dbReference type="SUPFAM" id="SSF57184">
    <property type="entry name" value="Growth factor receptor domain"/>
    <property type="match status" value="2"/>
</dbReference>
<dbReference type="PANTHER" id="PTHR22727:SF15">
    <property type="entry name" value="MRH DOMAIN-CONTAINING PROTEIN"/>
    <property type="match status" value="1"/>
</dbReference>
<dbReference type="EMBL" id="JH817484">
    <property type="protein sequence ID" value="EKC30888.1"/>
    <property type="molecule type" value="Genomic_DNA"/>
</dbReference>
<dbReference type="Pfam" id="PF23031">
    <property type="entry name" value="GBD_ELAPOR1"/>
    <property type="match status" value="1"/>
</dbReference>